<dbReference type="NCBIfam" id="TIGR00113">
    <property type="entry name" value="queA"/>
    <property type="match status" value="1"/>
</dbReference>
<dbReference type="InterPro" id="IPR003699">
    <property type="entry name" value="QueA"/>
</dbReference>
<evidence type="ECO:0000256" key="4">
    <source>
        <dbReference type="ARBA" id="ARBA00022785"/>
    </source>
</evidence>
<evidence type="ECO:0000256" key="2">
    <source>
        <dbReference type="ARBA" id="ARBA00022679"/>
    </source>
</evidence>
<dbReference type="InterPro" id="IPR042118">
    <property type="entry name" value="QueA_dom1"/>
</dbReference>
<evidence type="ECO:0000313" key="5">
    <source>
        <dbReference type="EMBL" id="GAG59246.1"/>
    </source>
</evidence>
<keyword evidence="3" id="KW-0949">S-adenosyl-L-methionine</keyword>
<dbReference type="Gene3D" id="3.40.1780.10">
    <property type="entry name" value="QueA-like"/>
    <property type="match status" value="1"/>
</dbReference>
<comment type="caution">
    <text evidence="5">The sequence shown here is derived from an EMBL/GenBank/DDBJ whole genome shotgun (WGS) entry which is preliminary data.</text>
</comment>
<dbReference type="PANTHER" id="PTHR30307:SF0">
    <property type="entry name" value="S-ADENOSYLMETHIONINE:TRNA RIBOSYLTRANSFERASE-ISOMERASE"/>
    <property type="match status" value="1"/>
</dbReference>
<keyword evidence="2" id="KW-0808">Transferase</keyword>
<evidence type="ECO:0008006" key="6">
    <source>
        <dbReference type="Google" id="ProtNLM"/>
    </source>
</evidence>
<dbReference type="PANTHER" id="PTHR30307">
    <property type="entry name" value="S-ADENOSYLMETHIONINE:TRNA RIBOSYLTRANSFERASE-ISOMERASE"/>
    <property type="match status" value="1"/>
</dbReference>
<dbReference type="InterPro" id="IPR042119">
    <property type="entry name" value="QueA_dom2"/>
</dbReference>
<sequence>MKVNDFDFDLSKELIAQYPLENRSSSRLLYLHKDSDTIEHHNFTDLLKFLKPNDLLIFNDTKVIPARLFGNKMSGGKIEILVERILDEYTVLAHIKASKAPQINSELKIDKYENNAPVGANPCIRLKVIARQDDLFKLKFTAKVLNILDQVGHIPLPPYIARPDELADKDRYQTIYAKHKGAVAAPTAGLHFDQQLLNSIPNKAFITLHVGAGTFQPIRVNEITAHKMHSEYIEVSSEVCQQIEKTKANQGRVIAVGTTC</sequence>
<dbReference type="InterPro" id="IPR036100">
    <property type="entry name" value="QueA_sf"/>
</dbReference>
<reference evidence="5" key="1">
    <citation type="journal article" date="2014" name="Front. Microbiol.">
        <title>High frequency of phylogenetically diverse reductive dehalogenase-homologous genes in deep subseafloor sedimentary metagenomes.</title>
        <authorList>
            <person name="Kawai M."/>
            <person name="Futagami T."/>
            <person name="Toyoda A."/>
            <person name="Takaki Y."/>
            <person name="Nishi S."/>
            <person name="Hori S."/>
            <person name="Arai W."/>
            <person name="Tsubouchi T."/>
            <person name="Morono Y."/>
            <person name="Uchiyama I."/>
            <person name="Ito T."/>
            <person name="Fujiyama A."/>
            <person name="Inagaki F."/>
            <person name="Takami H."/>
        </authorList>
    </citation>
    <scope>NUCLEOTIDE SEQUENCE</scope>
    <source>
        <strain evidence="5">Expedition CK06-06</strain>
    </source>
</reference>
<dbReference type="EMBL" id="BART01007527">
    <property type="protein sequence ID" value="GAG59246.1"/>
    <property type="molecule type" value="Genomic_DNA"/>
</dbReference>
<dbReference type="GO" id="GO:0051075">
    <property type="term" value="F:S-adenosylmethionine:tRNA ribosyltransferase-isomerase activity"/>
    <property type="evidence" value="ECO:0007669"/>
    <property type="project" value="TreeGrafter"/>
</dbReference>
<dbReference type="Gene3D" id="2.40.10.240">
    <property type="entry name" value="QueA-like"/>
    <property type="match status" value="1"/>
</dbReference>
<protein>
    <recommendedName>
        <fullName evidence="6">S-adenosylmethionine:tRNA ribosyltransferase-isomerase</fullName>
    </recommendedName>
</protein>
<dbReference type="AlphaFoldDB" id="X1AGR7"/>
<name>X1AGR7_9ZZZZ</name>
<organism evidence="5">
    <name type="scientific">marine sediment metagenome</name>
    <dbReference type="NCBI Taxonomy" id="412755"/>
    <lineage>
        <taxon>unclassified sequences</taxon>
        <taxon>metagenomes</taxon>
        <taxon>ecological metagenomes</taxon>
    </lineage>
</organism>
<dbReference type="SUPFAM" id="SSF111337">
    <property type="entry name" value="QueA-like"/>
    <property type="match status" value="1"/>
</dbReference>
<evidence type="ECO:0000256" key="1">
    <source>
        <dbReference type="ARBA" id="ARBA00022490"/>
    </source>
</evidence>
<gene>
    <name evidence="5" type="ORF">S01H4_17122</name>
</gene>
<keyword evidence="1" id="KW-0963">Cytoplasm</keyword>
<dbReference type="GO" id="GO:0008616">
    <property type="term" value="P:tRNA queuosine(34) biosynthetic process"/>
    <property type="evidence" value="ECO:0007669"/>
    <property type="project" value="UniProtKB-KW"/>
</dbReference>
<dbReference type="Pfam" id="PF02547">
    <property type="entry name" value="Queuosine_synth"/>
    <property type="match status" value="1"/>
</dbReference>
<accession>X1AGR7</accession>
<evidence type="ECO:0000256" key="3">
    <source>
        <dbReference type="ARBA" id="ARBA00022691"/>
    </source>
</evidence>
<proteinExistence type="predicted"/>
<feature type="non-terminal residue" evidence="5">
    <location>
        <position position="260"/>
    </location>
</feature>
<keyword evidence="4" id="KW-0671">Queuosine biosynthesis</keyword>